<sequence>MTKHIFLHIGHYKTGSSALQSFLSQNASTMREYGFLYPSGLRPRNNPTNHGQLSLSLAREYGFAGPAWYGEAISADDAYRELHAELSEAPEDKVILSSEEFVQLAMRDDPDLAIANLKAHLATYQVTILFYIREPFSLLKSWFNELNKGPVATRTFPVYFMKLNDDFLAQQPIWSAFARHFGQENIKLLTYKHVGRDHIAEFLRVAGCDMPLPEEPPKLVQQAQPEEILEFSRLAKDRRGSLDDYTISRIGNISKFINKVQRINEQFSQIANLSDEIRPSQLSAAAIIDYYARLLRPLRPTGNVNQKEANNLRKLALKAEDVDLGLARALMQAAQVIRPNGDFINKKLAEYNS</sequence>
<organism evidence="1 3">
    <name type="scientific">Paracoccus saliphilus</name>
    <dbReference type="NCBI Taxonomy" id="405559"/>
    <lineage>
        <taxon>Bacteria</taxon>
        <taxon>Pseudomonadati</taxon>
        <taxon>Pseudomonadota</taxon>
        <taxon>Alphaproteobacteria</taxon>
        <taxon>Rhodobacterales</taxon>
        <taxon>Paracoccaceae</taxon>
        <taxon>Paracoccus</taxon>
    </lineage>
</organism>
<evidence type="ECO:0008006" key="5">
    <source>
        <dbReference type="Google" id="ProtNLM"/>
    </source>
</evidence>
<dbReference type="Gene3D" id="3.40.50.300">
    <property type="entry name" value="P-loop containing nucleotide triphosphate hydrolases"/>
    <property type="match status" value="1"/>
</dbReference>
<evidence type="ECO:0000313" key="4">
    <source>
        <dbReference type="Proteomes" id="UP001215549"/>
    </source>
</evidence>
<reference evidence="2 4" key="2">
    <citation type="submission" date="2021-01" db="EMBL/GenBank/DDBJ databases">
        <title>Biogeographic distribution of Paracoccus.</title>
        <authorList>
            <person name="Hollensteiner J."/>
            <person name="Leineberger J."/>
            <person name="Brinkhoff T."/>
            <person name="Daniel R."/>
        </authorList>
    </citation>
    <scope>NUCLEOTIDE SEQUENCE [LARGE SCALE GENOMIC DNA]</scope>
    <source>
        <strain evidence="2 4">DSM 18447</strain>
        <plasmid evidence="2 4">p242883</plasmid>
    </source>
</reference>
<reference evidence="1 3" key="1">
    <citation type="submission" date="2017-01" db="EMBL/GenBank/DDBJ databases">
        <authorList>
            <person name="Varghese N."/>
            <person name="Submissions S."/>
        </authorList>
    </citation>
    <scope>NUCLEOTIDE SEQUENCE [LARGE SCALE GENOMIC DNA]</scope>
    <source>
        <strain evidence="1 3">DSM 18447</strain>
    </source>
</reference>
<dbReference type="RefSeq" id="WP_076526936.1">
    <property type="nucleotide sequence ID" value="NZ_CP067141.1"/>
</dbReference>
<dbReference type="EMBL" id="CP067141">
    <property type="protein sequence ID" value="WCR05485.1"/>
    <property type="molecule type" value="Genomic_DNA"/>
</dbReference>
<name>A0AA46A6G4_9RHOB</name>
<proteinExistence type="predicted"/>
<evidence type="ECO:0000313" key="2">
    <source>
        <dbReference type="EMBL" id="WCR05485.1"/>
    </source>
</evidence>
<geneLocation type="plasmid" evidence="2 4">
    <name>p242883</name>
</geneLocation>
<dbReference type="EMBL" id="FTOU01000010">
    <property type="protein sequence ID" value="SIS97295.1"/>
    <property type="molecule type" value="Genomic_DNA"/>
</dbReference>
<dbReference type="AlphaFoldDB" id="A0AA46A6G4"/>
<dbReference type="SUPFAM" id="SSF52540">
    <property type="entry name" value="P-loop containing nucleoside triphosphate hydrolases"/>
    <property type="match status" value="1"/>
</dbReference>
<protein>
    <recommendedName>
        <fullName evidence="5">Sulfotransferase family protein</fullName>
    </recommendedName>
</protein>
<dbReference type="InterPro" id="IPR027417">
    <property type="entry name" value="P-loop_NTPase"/>
</dbReference>
<accession>A0AA46A6G4</accession>
<keyword evidence="2" id="KW-0614">Plasmid</keyword>
<gene>
    <name evidence="2" type="ORF">JHX88_21715</name>
    <name evidence="1" type="ORF">SAMN05421772_110160</name>
</gene>
<dbReference type="Proteomes" id="UP000186216">
    <property type="component" value="Unassembled WGS sequence"/>
</dbReference>
<dbReference type="SMR" id="A0AA46A6G4"/>
<evidence type="ECO:0000313" key="1">
    <source>
        <dbReference type="EMBL" id="SIS97295.1"/>
    </source>
</evidence>
<dbReference type="Proteomes" id="UP001215549">
    <property type="component" value="Plasmid p242883"/>
</dbReference>
<keyword evidence="4" id="KW-1185">Reference proteome</keyword>
<evidence type="ECO:0000313" key="3">
    <source>
        <dbReference type="Proteomes" id="UP000186216"/>
    </source>
</evidence>